<comment type="caution">
    <text evidence="1">The sequence shown here is derived from an EMBL/GenBank/DDBJ whole genome shotgun (WGS) entry which is preliminary data.</text>
</comment>
<dbReference type="AlphaFoldDB" id="A0A8J3HAW7"/>
<evidence type="ECO:0000313" key="1">
    <source>
        <dbReference type="EMBL" id="GHH01756.1"/>
    </source>
</evidence>
<gene>
    <name evidence="1" type="ORF">GCM10010961_39270</name>
</gene>
<organism evidence="1 2">
    <name type="scientific">Pseudodonghicola xiamenensis</name>
    <dbReference type="NCBI Taxonomy" id="337702"/>
    <lineage>
        <taxon>Bacteria</taxon>
        <taxon>Pseudomonadati</taxon>
        <taxon>Pseudomonadota</taxon>
        <taxon>Alphaproteobacteria</taxon>
        <taxon>Rhodobacterales</taxon>
        <taxon>Paracoccaceae</taxon>
        <taxon>Pseudodonghicola</taxon>
    </lineage>
</organism>
<accession>A0A8J3HAW7</accession>
<name>A0A8J3HAW7_9RHOB</name>
<dbReference type="EMBL" id="BNAP01000030">
    <property type="protein sequence ID" value="GHH01756.1"/>
    <property type="molecule type" value="Genomic_DNA"/>
</dbReference>
<dbReference type="Proteomes" id="UP000611500">
    <property type="component" value="Unassembled WGS sequence"/>
</dbReference>
<dbReference type="RefSeq" id="WP_028095010.1">
    <property type="nucleotide sequence ID" value="NZ_BNAP01000030.1"/>
</dbReference>
<reference evidence="1" key="2">
    <citation type="submission" date="2020-09" db="EMBL/GenBank/DDBJ databases">
        <authorList>
            <person name="Sun Q."/>
            <person name="Zhou Y."/>
        </authorList>
    </citation>
    <scope>NUCLEOTIDE SEQUENCE</scope>
    <source>
        <strain evidence="1">CGMCC 1.7081</strain>
    </source>
</reference>
<protein>
    <submittedName>
        <fullName evidence="1">Arginine transporter</fullName>
    </submittedName>
</protein>
<reference evidence="1" key="1">
    <citation type="journal article" date="2014" name="Int. J. Syst. Evol. Microbiol.">
        <title>Complete genome sequence of Corynebacterium casei LMG S-19264T (=DSM 44701T), isolated from a smear-ripened cheese.</title>
        <authorList>
            <consortium name="US DOE Joint Genome Institute (JGI-PGF)"/>
            <person name="Walter F."/>
            <person name="Albersmeier A."/>
            <person name="Kalinowski J."/>
            <person name="Ruckert C."/>
        </authorList>
    </citation>
    <scope>NUCLEOTIDE SEQUENCE</scope>
    <source>
        <strain evidence="1">CGMCC 1.7081</strain>
    </source>
</reference>
<sequence length="103" mass="11300">MKYLLTVALCAGALGWAAPAPTEAGVIERACRQSNRSAASPQLCSCIQRVANSSLSASERRKVARWFGDPHQAQEIRQSSRSSDSKLWERYRAFGDRANQVCG</sequence>
<evidence type="ECO:0000313" key="2">
    <source>
        <dbReference type="Proteomes" id="UP000611500"/>
    </source>
</evidence>
<keyword evidence="2" id="KW-1185">Reference proteome</keyword>
<proteinExistence type="predicted"/>